<feature type="domain" description="Carrier" evidence="5">
    <location>
        <begin position="4012"/>
        <end position="4086"/>
    </location>
</feature>
<dbReference type="GO" id="GO:0031177">
    <property type="term" value="F:phosphopantetheine binding"/>
    <property type="evidence" value="ECO:0007669"/>
    <property type="project" value="InterPro"/>
</dbReference>
<dbReference type="GO" id="GO:0043041">
    <property type="term" value="P:amino acid activation for nonribosomal peptide biosynthetic process"/>
    <property type="evidence" value="ECO:0007669"/>
    <property type="project" value="TreeGrafter"/>
</dbReference>
<dbReference type="NCBIfam" id="TIGR01733">
    <property type="entry name" value="AA-adenyl-dom"/>
    <property type="match status" value="5"/>
</dbReference>
<dbReference type="InterPro" id="IPR029063">
    <property type="entry name" value="SAM-dependent_MTases_sf"/>
</dbReference>
<dbReference type="InterPro" id="IPR020806">
    <property type="entry name" value="PKS_PP-bd"/>
</dbReference>
<dbReference type="InterPro" id="IPR023213">
    <property type="entry name" value="CAT-like_dom_sf"/>
</dbReference>
<dbReference type="Pfam" id="PF00975">
    <property type="entry name" value="Thioesterase"/>
    <property type="match status" value="1"/>
</dbReference>
<dbReference type="SUPFAM" id="SSF53335">
    <property type="entry name" value="S-adenosyl-L-methionine-dependent methyltransferases"/>
    <property type="match status" value="1"/>
</dbReference>
<dbReference type="PANTHER" id="PTHR45527">
    <property type="entry name" value="NONRIBOSOMAL PEPTIDE SYNTHETASE"/>
    <property type="match status" value="1"/>
</dbReference>
<dbReference type="GO" id="GO:0005737">
    <property type="term" value="C:cytoplasm"/>
    <property type="evidence" value="ECO:0007669"/>
    <property type="project" value="TreeGrafter"/>
</dbReference>
<comment type="cofactor">
    <cofactor evidence="1">
        <name>pantetheine 4'-phosphate</name>
        <dbReference type="ChEBI" id="CHEBI:47942"/>
    </cofactor>
</comment>
<dbReference type="Pfam" id="PF00668">
    <property type="entry name" value="Condensation"/>
    <property type="match status" value="6"/>
</dbReference>
<feature type="domain" description="Carrier" evidence="5">
    <location>
        <begin position="5529"/>
        <end position="5604"/>
    </location>
</feature>
<dbReference type="InterPro" id="IPR042099">
    <property type="entry name" value="ANL_N_sf"/>
</dbReference>
<accession>A0A1E5JUQ8</accession>
<evidence type="ECO:0000256" key="1">
    <source>
        <dbReference type="ARBA" id="ARBA00001957"/>
    </source>
</evidence>
<feature type="domain" description="Carrier" evidence="5">
    <location>
        <begin position="474"/>
        <end position="550"/>
    </location>
</feature>
<dbReference type="PATRIC" id="fig|45071.7.peg.804"/>
<dbReference type="InterPro" id="IPR010071">
    <property type="entry name" value="AA_adenyl_dom"/>
</dbReference>
<evidence type="ECO:0000256" key="4">
    <source>
        <dbReference type="ARBA" id="ARBA00022737"/>
    </source>
</evidence>
<dbReference type="NCBIfam" id="NF003417">
    <property type="entry name" value="PRK04813.1"/>
    <property type="match status" value="8"/>
</dbReference>
<dbReference type="Pfam" id="PF13193">
    <property type="entry name" value="AMP-binding_C"/>
    <property type="match status" value="1"/>
</dbReference>
<sequence>MTQLANYLVEHGVEAGQFVSILLERSAEFVVACLAILKVGAIYIPINAHYSERYLSNILKKSNSSLLITNKKLYKKNKTDDISILNIDSIELTATKINNLLVTNKAEAYVIYTSGSTGEPKGVLATHSAMINRFEWIWKHHPFKKNDICCLKAPVHFVDAVGEMFLPLLKGVPLVILPPKMEFDSQQFIQYLDKHKVTRLVLVPSQLQLILDIYPNLAAVIPSLNHLEISGEPLSTKLALHLKQALPNVKLLNRYGSSEYTSAIFFEINELKAKDSWVPIGKPIHYTKTYILDENLSPVKAGETGTLWMSGLGISPGYLNNAELSEQKFRPNPFFNKQTDEPCYEKIYNTGDLVCLNKDNDLEHKGRADYQVSLYGNRFELAEVESYLNKHPDIKQSVVLLSSSDSFQFLTAYIRSSNSDLQLSEIRQFLHDELPSYMIPNALIKLDSFPLLSNGKIDRKILASTGQVRQEETHLGKDEISSFVINQCNMLLPTSDFNAQHSFFELGFNSLMLMSLAISIQNRFKTPCTITDLYKNNSITKLSNFIKRKLIKDSKSVSFPAPTPGEINISQKRFWFLEKKIIGTQSPYHLPILIKISGSLSLKKLNHCLKEIIKENPALSSHFKVLDKKINLINHHLDWELQHVMAQEKDIDQLISLNLHQRFDLEKDFLIRGHIFRIKPKQYILSLVIHHIIFDGWSQQQFTRLIFQKYNALQQVNKIPFNKKHITAPSKQLINSFKQQLAAIEPLPLPYDFSPHKGVIENADSMSKANTSLIEGAGSRHYFIISHQQLALIKELTKTNKSTIYLTLLSIFSLLLGRYCQKNHLSLGTVISIRDQEEMGCAINTLPLSIDFNWQDDYLKLVKNISDQFYNLYAMSEFNIHSDTELSQLQLNAEGNLNTFFIFEKMHELPTLKLGTAQCELLAHHVQLSKSELTLHIEEYSDYLNCYFEFSTLLFKKSKIENMAAHFISLAENVFNCPQKTLYAFDILTKDEKNKLIHLWNNTHVSRQYKTLNQLLVERALIQADDVAVIDHDNQPYSYSFIHQKSDQLAAQLINLSNEINDLIGIAIDPGINMIIGLFGILKAKAAFLPLDVRHPQKRLQYMLQDSQVKIVLTEKQHQSVFSKLANKNIKAVVIENLLETKNSPLINNQNSIDDLAFVLYTSGSTGQPKGVKSTHRSIVNRLEWMWEKFPFQNDDRCSQKTALSFVDSLWEIFGPILKGIPLYIISQEQRLSIEQLTNSLVTNHISWLILTPSWLKIMLDYMQAHQLKLNKLRICVTSGETIHSHLLPHFKSCFPQARLLNLYGSTEVAADACFFEINIENSHTLSIPIGQPIDNMQAYVLDQFNQPLPMGVIGELCIAGDGLAQGYIDNQLTQKKFITETLIEKPVRLFKTGDLAFRQENGSLILAGRNDSQIKINGIRIDLTEIEYLLHKHSLIQNAVVLSVEQEQQQLIAFIQSSNKSLTKLEINKYLNAYLPKLFIPSFIYIYEQFPKTISGKINRIELMQHHHSLLEMNVEQNNNLNEIESMILELCKKTLNLSSADINQSFFDLGGNSLSAMSLTYKLNALFKTKFDIADIFNNPTIYELAKKIENQHFKTEFLPSIAKCSREEQIFLASSSQKRIWYAAKMQEEFPWSFNVPIVISIQGDLNISALEKSINQIIKENEVYTINFEFSKGKLYQKFSEKQLKVNVIQLKNKNPFNQIKKYAKRVFNLEKDLLIDVTLFQLAKSQFKLLINHHHIITDAWSLNVFLEKLSHYYRLSINNNGIDCSELGASKIDYIDYSTWQNQLLMKQSFEEQLNYWEKQLKNNPNTALRRDHLSLSANSEGCGARFKLNLSKRDTQKLHQFSHNNHVTLSMVLLTAFKLVVAKYTNKEDIVIGMPVANRHLSGLEEILGSFINTVAVRTPINADGCFSEALSAVKISYINALKNQDIPLEHLMESLNLGLPYQIGFDFISEPQQYKINLEKLFCDIDYFYLDTAQCDLTLFANEKVKGLVLLFEYKKDLYTSEYIENLALKYKALISQIIETESISAPIQWLSKKEEALIFSLGQGIKSDKKQSLSLIAAIEKKAEDTPSNIAIHQGAEVLHYGDLSKKINQLANSLKTKLDLGNKPLKIATYLPGNTDWIISLLTIWKLNACYVPLNPEQPRERLGSLIKYIQADLIITYSYKAKELGLEEERNIIFCLDEINWQSNDIDYKNKGYKKNNPYSYIIFTSGSTGFPKPVPIREHALLNLAYSQIEGFKIQPESRVLQFAPCSFDASLSEITTAFLSGASLYLIPEHLRKDALALSDYINFYGINVATLPPSFLASIPKDRHLALETLIIAGEQCDPDHFYFWAKDRLFINAYGPTEATICASYKYVTQDTLPNNIGKPLPNVDLYVLDEQQRLLPQGAEGELYIGGEQLTDGYINCPDAEAKFHSISLLDSQQRVYQTGDRVRWLINGDLEFIGRVDRQIKYHGIRIEPQEIEQKISTLPFVRENVVTLESHDQLVSFIALEANHFTKSNELELWPSLAEFYVYDEFIYNIMSNDSKRNFFYQKSLNKLAYNKIVLDIGTGKDAILARLAINAGAKKVYAIEYVEKSYLDAKNTLEKLNLADRIILIHGDSRKVNLPEQVDLIVSEIVGAIGGSEGAAVILNDAKKRHLKPDGVLIPEQAITKIAAVSLPDEFFEYAGFGPLAALYAEKIYANLDYQFLPRICIKNINHDYLISNSAVLENLSFNGDTNTENKENTTITINRNTQFSGFMAWLNLYDQEGNYLDILEDNHCWVPVYFPALNNKLRVKKGDIIRLGCEYRLCKNELNPDYFIRAEIWRENNLLHTFNYNSFHFHSIKQSNPFYNRLFKNKNITFSPIFTEGEYIQFIKQQLSYQLPPYMVPKSYIFVEKLPLNHHGKIDFPKLKELNEHKKTPGAIKEKPQNDLEIKLAAIWSKFISFTEIDRNDNFFHLGGDSIQAIQVVSEIQNEGLPVTVQELYTFPSIATLAQCMAANLAKNRQKERINEARKPTVDLIKSEVNLTNYRLSSIQKNMLSIHLAYPNSDLYLNQVYWYTRGINQDNYKKAWELLIADTEILRVSFVWKTGEEPQQLIHKQINLKWQVIDWSAFSKQKQQTKLKSYLVKDREEHFNLDSPSPMRVTFIKLNPDEHIILWTHHHIMLDGWSLPLLLNKLDLFYEYLEEKKSKPLPNPYQFSQYIEWLDKQDKDIALSFWKQKLQGVCYPTHFNVTKKSLVKYDINSTYLSLTDFLSENLTQHLKQFSQEHAITINTVLQMAWAILLANYSAQKNVVFGTTVSGRTVNVNNIDKIPGLLINTIPLHIQLDDNNHVLSSMHEFQRDIQQAQSYSYVGLHEIKKVVDWNQALPLFYSLTLFENYPSTLKNKLYFVEKTNFPLTISFSLSEKLCIDLTYAAEYFAAETIARMMQHLKQVLFEITHHSHKRISDLTIVPETELRLLEQWNNTATALPPLTIHQVFERQVNQHPNKVALCQGEKTLTYESLNKQSTQLAHHLHTSYVQEYQHDFPLETVIAIYLPRGIDLFVSILGILKAGGCYVPLDPSYPKQRNDFIVEDANPTFIITNSQLSKELTHYKSRLIYIPEESVDLKLPPIKHHPKQLAYIIYTSGSTGIPNGVLIEHQGVVNLALNTAKALKVSSKSRLLQLNSPCFDTSVQEWSLALLNGATLIVPTPDELPPYKEIGQLISEKAISHLDAPPYVLENIKLQNFPSLEVIISGGDVCHQALVDRWALNYHFINDYGPTEATICVSMTICKPGVKPTIGKPHPNTKLYVLNQYGALAPIGAVGELFVSGVGLARGYLNRPELMQQRFIANPFQSSNRPLSKLAEMSDVRGDAEQRTGIYTRVHGDSSTASTQQFASSVAFGKEANETAFNYLYKTGDLVQWTEQGELIYLGRNDGQLKVRGYRIEPNEIENSLLNHDNVKHSVVIADKNNQQKLTVFIEEDKQGLFNANDYRNYLQKKLPPFMVPNDYILVETIPLLPNSKVDKKALATLVKTPTSQHTMKPPNTEEAVLIEVYSQILGSHRISAESNFYAVGGDSINAIHLTALMHQRGYRFSPYLVDKYPTINELAKHIKKSDERAVSEILPNRPFNLSPVQQWFFERLLANPHHYNQAIMLGRTEPYDERLLKQTMAELLKRHDSLHLRFKQQKNGWKQYYATDKKSCSVPIKFYDLSGVNPSEKTEIIAQHCKTLHASLNIEKGPMHAIACFSGLDAPQNQLFWVCHHLICDNVSWYLLISDFKKIYTSLEQNNEALVPKIKKNVNFFIWLQQLQHYANKVFSQQVHYWLKVSEKIKMLPFDLQPSSFTQADMHHLDVFLTANQSKALLTTAHENLRTSPVELILASLLSAFNQWRGLNELSIEMEGHGREPIAENNEGNQITGWFTSLYPVHFDHADFTQLQNLILYIKNYLRKIPDKGIGYGALCYLLKNQHTKKLKQYIHPSLSFNYMGVLDNQAQGQFSFIETDTTQWVSAINQSDYPLAINCYFINQQFKLQLSYSSKHFHQASMHALQRKITQEFERILGFCTSIKSPVYTISDFPLINLAQDVLTQLTKDKDIEVIYPLTHLQQGLLFHATEKNDPYIAQLHWTIDTPINVINFKNAWSELIQRNAILRTSFHQLDCPVQMVHKTAPLNWHEHNWTNLSEDHVKNKLDNLFAQDKAHNFDLQKPGCMRFYFIYLDRGSHLFIWSHHHIILDGWSINLLLKQLDFLYRHMEQKRFQHATLPFGNYITWFMQQPRENVFYYWKNRLKNFNKPTQLLIHKTTRLVRKSSHVSLHLPDELLSKCELFCQQHTITLNTLIHSAWSLVMAKYSNDEDLLFGMTVSGRNIELNGVENIVGLLINTLPVRIQLKRDDLVIDLIQNLHQQIRDSQQHGLISLSEIKEAIGWKGNAGLFQYISVFENYPQHQEGLLSKSKINEETHYPLSFVFSHQKKLTLTAIYDVHCFAHTLIKSMLSHISYCLKNMINSAESPIKEIEILSTQEKTTLLKRFNSPFAVDLPPAMNIIAAFEQICLNYPNNTALSYEKHKISYVEFQQMINTFSTYILHQYQFHSKQEFKMETAIPLLMEKGINQILAIMSVIKLGGMYVPIDPALPQERIKTIIAETNCQLVISDNVNRNKLNNLPCILISVDDNRGTQSTPAVFFPKLHHNNLAYMIFTSGTTGKPKGIMIEHKSVINYVKWMTQELDLKKTDRFMQSSSYGFDASIWEIFVPLLTGAQLCIPGSKEQKDFSSLVKWMKLEKISIAQFVPSLLPLLMETADFEQASDLRYLCAGGEELAYNLVKLILERKNVEIVNLYGPTEVTIDATFKRINRNNIAKCNPIPIGRPLLNTQVLILDQYNQLTPVGVPGELCVSGIGLARGYFQNKELTEHSFINNPFAEKKQFHQKFLYKTGDLACWLPQGDIQYLGRKDKQVKIRGNRIELSEIKEHLLNLKRIKQVVLLFIEEEQKIIAFCKGYKKYKQPLNDYVKEKLSQSLPHYMIPVASIALEQFPLNSNDKIDYEVLKTIYRSSIESNKQEHYYAKNSIIADSLSSIWKRIFKLNVINHNSNFYELGGHSLKAMQLVLQIENYLQISCPITVIFNHPQFSDLVHYLSRQKLKQQNISEFLPGKINSQQLSAEQKRIWFLSQVNSKINQSYNMVLSFTLEGDLNRLLFEKSLNQVVQNNEILRAKYNIDNNQVVQEIAENIYFTLDFVSIKNELHLDQFIKQAVTQPFDLKHRCWNAFLLKISNKKHLFLLIMHHIIGDGLSLKLMMEELNHRYNHPTQNVPAKMYQYSHYVAWQMQFLATSEAKKQLQYWKNKLAHYEPIALPYKTSQLNQINYDSHQLEFIIDKTRLNQIKLICEKESCTPFMFIYTLLNVLLYKFTLQTDIILGLPISQRHLPNSETIMGCLLNTLVLRNQFSSDDSFTSLLHSSKALCLESYENQLIPFEQIIQAVEVKRDPLRNPLFQVLLNWHTQDESINLCLNEVTVKSYEIPLNLAKFDLVFTFTETANKLLVSLEYNKNLFTKHLMQQMKTGFQNVLTTVIDNGEIKLSTISLLTKKQQQKLMATNTIASEFHPPTYDLFDLFYKQVNRFPKKIAIKHGENLISYQELYQQSMRLSSCFPGKGEIIAVILERGINMITSMLAILASENAFLLIDPEITPTKRIQMFIKQSDIRTIISSAKHREILKKFNAKSYTIVELDDFNQNNVIESYDRKFPNNKIDKLAYIIFTSGTTHQSKAIKITHINLINHLFWRQSLFKLSNKDIFLQKTNSSFDASIWEFFLPLVLGARSIIVDSKNYKQPDCLLQTIKSEKITIAQFAPSMLELVLQSHYAHYLSQLHHLCLGGEILSRQLYKKCRAVYKNNLYNLYGPAEATIDVSYYHARTHQIKTHLPIGIPISNVSLYIVDEGLNLVPKGCIGELAISGYAVGDGYLNNPELTAEKFIKNPFYQSNEPHAYSKLYLSGDLVRMNQENNIEFICRKDRQIKFHGIRIDLREIEYYLELHQKIEGCRVLYYGHHDKQYLIAFLISSEDINLSTGFWKQYLEDYIPEYMQPSYYFSIDSIPYTANGKTDEQQLNDIIKTYFSEIPESSDHKDDLVMKQLKLIWAKVLGHHQFTTHDDFFLVGGDSILAVHLIHQINERFNSSLAITWAFTHSKLMNQAEILQLGYDLSYTPITQLKSVSNNQNLFIMHSGTGGAEVYSLLASAIQNFSIYGIEPYNFYHPDTMIDNISALAEYYVQLIQAQQKTGPYYLAGWSLGGLIAFEVAHRLQKMRGEIVSIYLFDSFMYDTAFATRIAQFYETNMNNQALLLDLLGQTGLPVHHQQKLINLIMNNCKMIQQYSPKYYAGKVILFKATQKEPFNKNYFPTSYVETIHQLHDLADNGWSPWVKQLEIQMIDCHHMNLLTGEHIFTIAQRIDETVTEFGLKELI</sequence>
<dbReference type="SUPFAM" id="SSF52777">
    <property type="entry name" value="CoA-dependent acyltransferases"/>
    <property type="match status" value="12"/>
</dbReference>
<dbReference type="FunFam" id="1.10.1200.10:FF:000005">
    <property type="entry name" value="Nonribosomal peptide synthetase 1"/>
    <property type="match status" value="1"/>
</dbReference>
<dbReference type="Pfam" id="PF00501">
    <property type="entry name" value="AMP-binding"/>
    <property type="match status" value="6"/>
</dbReference>
<dbReference type="InterPro" id="IPR025110">
    <property type="entry name" value="AMP-bd_C"/>
</dbReference>
<dbReference type="FunFam" id="3.40.50.980:FF:000001">
    <property type="entry name" value="Non-ribosomal peptide synthetase"/>
    <property type="match status" value="2"/>
</dbReference>
<dbReference type="SUPFAM" id="SSF56801">
    <property type="entry name" value="Acetyl-CoA synthetase-like"/>
    <property type="match status" value="6"/>
</dbReference>
<dbReference type="InterPro" id="IPR010060">
    <property type="entry name" value="NRPS_synth"/>
</dbReference>
<evidence type="ECO:0000256" key="3">
    <source>
        <dbReference type="ARBA" id="ARBA00022553"/>
    </source>
</evidence>
<dbReference type="InterPro" id="IPR001242">
    <property type="entry name" value="Condensation_dom"/>
</dbReference>
<dbReference type="CDD" id="cd19531">
    <property type="entry name" value="LCL_NRPS-like"/>
    <property type="match status" value="1"/>
</dbReference>
<dbReference type="OrthoDB" id="9757559at2"/>
<reference evidence="6 7" key="1">
    <citation type="submission" date="2016-02" db="EMBL/GenBank/DDBJ databases">
        <title>Secondary metabolites in Legionella.</title>
        <authorList>
            <person name="Tobias N.J."/>
            <person name="Bode H.B."/>
        </authorList>
    </citation>
    <scope>NUCLEOTIDE SEQUENCE [LARGE SCALE GENOMIC DNA]</scope>
    <source>
        <strain evidence="6 7">DSM 19216</strain>
    </source>
</reference>
<dbReference type="SUPFAM" id="SSF47336">
    <property type="entry name" value="ACP-like"/>
    <property type="match status" value="6"/>
</dbReference>
<feature type="domain" description="Carrier" evidence="5">
    <location>
        <begin position="6583"/>
        <end position="6658"/>
    </location>
</feature>
<dbReference type="CDD" id="cd05930">
    <property type="entry name" value="A_NRPS"/>
    <property type="match status" value="6"/>
</dbReference>
<proteinExistence type="predicted"/>
<name>A0A1E5JUQ8_9GAMM</name>
<dbReference type="EMBL" id="LSOG01000021">
    <property type="protein sequence ID" value="OEH48257.1"/>
    <property type="molecule type" value="Genomic_DNA"/>
</dbReference>
<dbReference type="STRING" id="45071.Lpar_1123"/>
<dbReference type="Gene3D" id="3.30.300.30">
    <property type="match status" value="7"/>
</dbReference>
<dbReference type="InterPro" id="IPR020845">
    <property type="entry name" value="AMP-binding_CS"/>
</dbReference>
<dbReference type="GO" id="GO:0044550">
    <property type="term" value="P:secondary metabolite biosynthetic process"/>
    <property type="evidence" value="ECO:0007669"/>
    <property type="project" value="TreeGrafter"/>
</dbReference>
<dbReference type="Gene3D" id="3.40.50.12780">
    <property type="entry name" value="N-terminal domain of ligase-like"/>
    <property type="match status" value="3"/>
</dbReference>
<dbReference type="Gene3D" id="3.40.50.980">
    <property type="match status" value="6"/>
</dbReference>
<dbReference type="Gene3D" id="3.30.559.10">
    <property type="entry name" value="Chloramphenicol acetyltransferase-like domain"/>
    <property type="match status" value="6"/>
</dbReference>
<keyword evidence="4" id="KW-0677">Repeat</keyword>
<dbReference type="Gene3D" id="3.30.559.30">
    <property type="entry name" value="Nonribosomal peptide synthetase, condensation domain"/>
    <property type="match status" value="6"/>
</dbReference>
<comment type="caution">
    <text evidence="6">The sequence shown here is derived from an EMBL/GenBank/DDBJ whole genome shotgun (WGS) entry which is preliminary data.</text>
</comment>
<dbReference type="PANTHER" id="PTHR45527:SF1">
    <property type="entry name" value="FATTY ACID SYNTHASE"/>
    <property type="match status" value="1"/>
</dbReference>
<dbReference type="SUPFAM" id="SSF53474">
    <property type="entry name" value="alpha/beta-Hydrolases"/>
    <property type="match status" value="1"/>
</dbReference>
<dbReference type="Proteomes" id="UP000095229">
    <property type="component" value="Unassembled WGS sequence"/>
</dbReference>
<dbReference type="Gene3D" id="2.30.38.10">
    <property type="entry name" value="Luciferase, Domain 3"/>
    <property type="match status" value="3"/>
</dbReference>
<feature type="domain" description="Carrier" evidence="5">
    <location>
        <begin position="1520"/>
        <end position="1595"/>
    </location>
</feature>
<dbReference type="CDD" id="cd02440">
    <property type="entry name" value="AdoMet_MTases"/>
    <property type="match status" value="1"/>
</dbReference>
<dbReference type="Gene3D" id="3.40.50.1820">
    <property type="entry name" value="alpha/beta hydrolase"/>
    <property type="match status" value="1"/>
</dbReference>
<dbReference type="Gene3D" id="1.10.1200.10">
    <property type="entry name" value="ACP-like"/>
    <property type="match status" value="6"/>
</dbReference>
<dbReference type="InterPro" id="IPR000873">
    <property type="entry name" value="AMP-dep_synth/lig_dom"/>
</dbReference>
<dbReference type="InterPro" id="IPR006162">
    <property type="entry name" value="Ppantetheine_attach_site"/>
</dbReference>
<evidence type="ECO:0000313" key="7">
    <source>
        <dbReference type="Proteomes" id="UP000095229"/>
    </source>
</evidence>
<dbReference type="InterPro" id="IPR001031">
    <property type="entry name" value="Thioesterase"/>
</dbReference>
<dbReference type="PROSITE" id="PS50075">
    <property type="entry name" value="CARRIER"/>
    <property type="match status" value="6"/>
</dbReference>
<dbReference type="InterPro" id="IPR009081">
    <property type="entry name" value="PP-bd_ACP"/>
</dbReference>
<dbReference type="Pfam" id="PF00550">
    <property type="entry name" value="PP-binding"/>
    <property type="match status" value="6"/>
</dbReference>
<dbReference type="GO" id="GO:0003824">
    <property type="term" value="F:catalytic activity"/>
    <property type="evidence" value="ECO:0007669"/>
    <property type="project" value="InterPro"/>
</dbReference>
<dbReference type="NCBIfam" id="TIGR01720">
    <property type="entry name" value="NRPS-para261"/>
    <property type="match status" value="1"/>
</dbReference>
<dbReference type="PROSITE" id="PS00012">
    <property type="entry name" value="PHOSPHOPANTETHEINE"/>
    <property type="match status" value="3"/>
</dbReference>
<dbReference type="Gene3D" id="3.40.50.150">
    <property type="entry name" value="Vaccinia Virus protein VP39"/>
    <property type="match status" value="1"/>
</dbReference>
<dbReference type="PROSITE" id="PS00455">
    <property type="entry name" value="AMP_BINDING"/>
    <property type="match status" value="4"/>
</dbReference>
<evidence type="ECO:0000313" key="6">
    <source>
        <dbReference type="EMBL" id="OEH48257.1"/>
    </source>
</evidence>
<protein>
    <submittedName>
        <fullName evidence="6">Linear gramicidin synthase subunit D</fullName>
    </submittedName>
</protein>
<keyword evidence="7" id="KW-1185">Reference proteome</keyword>
<keyword evidence="2" id="KW-0596">Phosphopantetheine</keyword>
<dbReference type="InterPro" id="IPR045851">
    <property type="entry name" value="AMP-bd_C_sf"/>
</dbReference>
<evidence type="ECO:0000259" key="5">
    <source>
        <dbReference type="PROSITE" id="PS50075"/>
    </source>
</evidence>
<gene>
    <name evidence="6" type="primary">lgrD</name>
    <name evidence="6" type="ORF">lpari_00749</name>
</gene>
<keyword evidence="3" id="KW-0597">Phosphoprotein</keyword>
<dbReference type="SMART" id="SM00823">
    <property type="entry name" value="PKS_PP"/>
    <property type="match status" value="5"/>
</dbReference>
<dbReference type="InterPro" id="IPR036736">
    <property type="entry name" value="ACP-like_sf"/>
</dbReference>
<dbReference type="Pfam" id="PF12847">
    <property type="entry name" value="Methyltransf_18"/>
    <property type="match status" value="1"/>
</dbReference>
<dbReference type="InterPro" id="IPR029058">
    <property type="entry name" value="AB_hydrolase_fold"/>
</dbReference>
<feature type="domain" description="Carrier" evidence="5">
    <location>
        <begin position="2915"/>
        <end position="2989"/>
    </location>
</feature>
<evidence type="ECO:0000256" key="2">
    <source>
        <dbReference type="ARBA" id="ARBA00022450"/>
    </source>
</evidence>
<organism evidence="6 7">
    <name type="scientific">Legionella parisiensis</name>
    <dbReference type="NCBI Taxonomy" id="45071"/>
    <lineage>
        <taxon>Bacteria</taxon>
        <taxon>Pseudomonadati</taxon>
        <taxon>Pseudomonadota</taxon>
        <taxon>Gammaproteobacteria</taxon>
        <taxon>Legionellales</taxon>
        <taxon>Legionellaceae</taxon>
        <taxon>Legionella</taxon>
    </lineage>
</organism>